<dbReference type="Proteomes" id="UP001187343">
    <property type="component" value="Unassembled WGS sequence"/>
</dbReference>
<gene>
    <name evidence="2" type="ORF">Q8A67_018240</name>
</gene>
<proteinExistence type="predicted"/>
<evidence type="ECO:0000313" key="2">
    <source>
        <dbReference type="EMBL" id="KAK2880972.1"/>
    </source>
</evidence>
<protein>
    <submittedName>
        <fullName evidence="2">Uncharacterized protein</fullName>
    </submittedName>
</protein>
<feature type="region of interest" description="Disordered" evidence="1">
    <location>
        <begin position="45"/>
        <end position="103"/>
    </location>
</feature>
<accession>A0AA88PFZ7</accession>
<organism evidence="2 3">
    <name type="scientific">Cirrhinus molitorella</name>
    <name type="common">mud carp</name>
    <dbReference type="NCBI Taxonomy" id="172907"/>
    <lineage>
        <taxon>Eukaryota</taxon>
        <taxon>Metazoa</taxon>
        <taxon>Chordata</taxon>
        <taxon>Craniata</taxon>
        <taxon>Vertebrata</taxon>
        <taxon>Euteleostomi</taxon>
        <taxon>Actinopterygii</taxon>
        <taxon>Neopterygii</taxon>
        <taxon>Teleostei</taxon>
        <taxon>Ostariophysi</taxon>
        <taxon>Cypriniformes</taxon>
        <taxon>Cyprinidae</taxon>
        <taxon>Labeoninae</taxon>
        <taxon>Labeonini</taxon>
        <taxon>Cirrhinus</taxon>
    </lineage>
</organism>
<sequence length="103" mass="11140">MWASQVKSLERSQSALQNEAKSQEAFSCAALVLWSLLAPNRHTFNIAPPAGPNAGQLSCPHTPAQRPSRPDARPSQQPRASQNLATVDNLQGLLSRTMKIPPT</sequence>
<feature type="region of interest" description="Disordered" evidence="1">
    <location>
        <begin position="1"/>
        <end position="20"/>
    </location>
</feature>
<comment type="caution">
    <text evidence="2">The sequence shown here is derived from an EMBL/GenBank/DDBJ whole genome shotgun (WGS) entry which is preliminary data.</text>
</comment>
<evidence type="ECO:0000313" key="3">
    <source>
        <dbReference type="Proteomes" id="UP001187343"/>
    </source>
</evidence>
<dbReference type="EMBL" id="JAUYZG010000018">
    <property type="protein sequence ID" value="KAK2880972.1"/>
    <property type="molecule type" value="Genomic_DNA"/>
</dbReference>
<keyword evidence="3" id="KW-1185">Reference proteome</keyword>
<dbReference type="AlphaFoldDB" id="A0AA88PFZ7"/>
<name>A0AA88PFZ7_9TELE</name>
<evidence type="ECO:0000256" key="1">
    <source>
        <dbReference type="SAM" id="MobiDB-lite"/>
    </source>
</evidence>
<feature type="compositionally biased region" description="Polar residues" evidence="1">
    <location>
        <begin position="74"/>
        <end position="94"/>
    </location>
</feature>
<reference evidence="2" key="1">
    <citation type="submission" date="2023-08" db="EMBL/GenBank/DDBJ databases">
        <title>Chromosome-level Genome Assembly of mud carp (Cirrhinus molitorella).</title>
        <authorList>
            <person name="Liu H."/>
        </authorList>
    </citation>
    <scope>NUCLEOTIDE SEQUENCE</scope>
    <source>
        <strain evidence="2">Prfri</strain>
        <tissue evidence="2">Muscle</tissue>
    </source>
</reference>